<sequence>MGLENYIFILTHGKAGEELLKSAQMITGEMKNVKTFSLLPGVSLESYIQEVKSSLDEVPKGATILGITDLYGGTPSNCARALSKDYNFFILAGLNLAMLLEADILRKSLSDYELLEAVQKAGEKACRIVEKLECNM</sequence>
<dbReference type="SUPFAM" id="SSF53062">
    <property type="entry name" value="PTS system fructose IIA component-like"/>
    <property type="match status" value="1"/>
</dbReference>
<evidence type="ECO:0000256" key="5">
    <source>
        <dbReference type="ARBA" id="ARBA00022679"/>
    </source>
</evidence>
<dbReference type="AlphaFoldDB" id="A0AAE3HGP2"/>
<evidence type="ECO:0000313" key="9">
    <source>
        <dbReference type="EMBL" id="MCR1899109.1"/>
    </source>
</evidence>
<dbReference type="PANTHER" id="PTHR33799">
    <property type="entry name" value="PTS PERMEASE-RELATED-RELATED"/>
    <property type="match status" value="1"/>
</dbReference>
<dbReference type="InterPro" id="IPR004701">
    <property type="entry name" value="PTS_EIIA_man-typ"/>
</dbReference>
<dbReference type="Proteomes" id="UP001205748">
    <property type="component" value="Unassembled WGS sequence"/>
</dbReference>
<dbReference type="PROSITE" id="PS51096">
    <property type="entry name" value="PTS_EIIA_TYPE_4"/>
    <property type="match status" value="1"/>
</dbReference>
<evidence type="ECO:0000256" key="7">
    <source>
        <dbReference type="ARBA" id="ARBA00022777"/>
    </source>
</evidence>
<keyword evidence="7" id="KW-0418">Kinase</keyword>
<dbReference type="GO" id="GO:0016301">
    <property type="term" value="F:kinase activity"/>
    <property type="evidence" value="ECO:0007669"/>
    <property type="project" value="UniProtKB-KW"/>
</dbReference>
<keyword evidence="10" id="KW-1185">Reference proteome</keyword>
<evidence type="ECO:0000256" key="4">
    <source>
        <dbReference type="ARBA" id="ARBA00022597"/>
    </source>
</evidence>
<dbReference type="Pfam" id="PF03610">
    <property type="entry name" value="EIIA-man"/>
    <property type="match status" value="1"/>
</dbReference>
<dbReference type="GO" id="GO:0005737">
    <property type="term" value="C:cytoplasm"/>
    <property type="evidence" value="ECO:0007669"/>
    <property type="project" value="UniProtKB-SubCell"/>
</dbReference>
<dbReference type="CDD" id="cd00006">
    <property type="entry name" value="PTS_IIA_man"/>
    <property type="match status" value="1"/>
</dbReference>
<evidence type="ECO:0000256" key="3">
    <source>
        <dbReference type="ARBA" id="ARBA00022490"/>
    </source>
</evidence>
<keyword evidence="5" id="KW-0808">Transferase</keyword>
<comment type="caution">
    <text evidence="9">The sequence shown here is derived from an EMBL/GenBank/DDBJ whole genome shotgun (WGS) entry which is preliminary data.</text>
</comment>
<dbReference type="GO" id="GO:0009401">
    <property type="term" value="P:phosphoenolpyruvate-dependent sugar phosphotransferase system"/>
    <property type="evidence" value="ECO:0007669"/>
    <property type="project" value="UniProtKB-KW"/>
</dbReference>
<evidence type="ECO:0000256" key="6">
    <source>
        <dbReference type="ARBA" id="ARBA00022683"/>
    </source>
</evidence>
<name>A0AAE3HGP2_9FIRM</name>
<comment type="subcellular location">
    <subcellularLocation>
        <location evidence="1">Cytoplasm</location>
    </subcellularLocation>
</comment>
<dbReference type="RefSeq" id="WP_257531117.1">
    <property type="nucleotide sequence ID" value="NZ_JANKAS010000007.1"/>
</dbReference>
<evidence type="ECO:0000259" key="8">
    <source>
        <dbReference type="PROSITE" id="PS51096"/>
    </source>
</evidence>
<protein>
    <submittedName>
        <fullName evidence="9">PTS sugar transporter subunit IIA</fullName>
    </submittedName>
</protein>
<dbReference type="Gene3D" id="3.40.50.510">
    <property type="entry name" value="Phosphotransferase system, mannose-type IIA component"/>
    <property type="match status" value="1"/>
</dbReference>
<keyword evidence="6" id="KW-0598">Phosphotransferase system</keyword>
<reference evidence="9" key="1">
    <citation type="submission" date="2022-07" db="EMBL/GenBank/DDBJ databases">
        <title>Enhanced cultured diversity of the mouse gut microbiota enables custom-made synthetic communities.</title>
        <authorList>
            <person name="Afrizal A."/>
        </authorList>
    </citation>
    <scope>NUCLEOTIDE SEQUENCE</scope>
    <source>
        <strain evidence="9">DSM 28593</strain>
    </source>
</reference>
<evidence type="ECO:0000256" key="1">
    <source>
        <dbReference type="ARBA" id="ARBA00004496"/>
    </source>
</evidence>
<keyword evidence="3" id="KW-0963">Cytoplasm</keyword>
<accession>A0AAE3HGP2</accession>
<dbReference type="InterPro" id="IPR033887">
    <property type="entry name" value="PTS_IIA_man"/>
</dbReference>
<organism evidence="9 10">
    <name type="scientific">Irregularibacter muris</name>
    <dbReference type="NCBI Taxonomy" id="1796619"/>
    <lineage>
        <taxon>Bacteria</taxon>
        <taxon>Bacillati</taxon>
        <taxon>Bacillota</taxon>
        <taxon>Clostridia</taxon>
        <taxon>Eubacteriales</taxon>
        <taxon>Eubacteriaceae</taxon>
        <taxon>Irregularibacter</taxon>
    </lineage>
</organism>
<dbReference type="InterPro" id="IPR036662">
    <property type="entry name" value="PTS_EIIA_man-typ_sf"/>
</dbReference>
<keyword evidence="2" id="KW-0813">Transport</keyword>
<feature type="domain" description="PTS EIIA type-4" evidence="8">
    <location>
        <begin position="4"/>
        <end position="126"/>
    </location>
</feature>
<dbReference type="GO" id="GO:0016020">
    <property type="term" value="C:membrane"/>
    <property type="evidence" value="ECO:0007669"/>
    <property type="project" value="InterPro"/>
</dbReference>
<keyword evidence="4 9" id="KW-0762">Sugar transport</keyword>
<proteinExistence type="predicted"/>
<dbReference type="EMBL" id="JANKAS010000007">
    <property type="protein sequence ID" value="MCR1899109.1"/>
    <property type="molecule type" value="Genomic_DNA"/>
</dbReference>
<evidence type="ECO:0000313" key="10">
    <source>
        <dbReference type="Proteomes" id="UP001205748"/>
    </source>
</evidence>
<dbReference type="InterPro" id="IPR051471">
    <property type="entry name" value="Bacterial_PTS_sugar_comp"/>
</dbReference>
<gene>
    <name evidence="9" type="ORF">NSA47_08950</name>
</gene>
<dbReference type="PANTHER" id="PTHR33799:SF1">
    <property type="entry name" value="PTS SYSTEM MANNOSE-SPECIFIC EIIAB COMPONENT-RELATED"/>
    <property type="match status" value="1"/>
</dbReference>
<evidence type="ECO:0000256" key="2">
    <source>
        <dbReference type="ARBA" id="ARBA00022448"/>
    </source>
</evidence>